<sequence>MNESNGRRYALMKELDDIFREVRKLIIAEWNRHNVHGLNMTHGRMLIILSETGAIRSSELAERLSITNGGVTGIADRLIDLGFVKRERSERDRRAVQLMLTEQGKAVVGEMMKTRERVMMKLFHNLSEESMTAGIELFRQMSVNMAEAQE</sequence>
<dbReference type="EMBL" id="BDQX01000171">
    <property type="protein sequence ID" value="GBG08657.1"/>
    <property type="molecule type" value="Genomic_DNA"/>
</dbReference>
<comment type="caution">
    <text evidence="5">The sequence shown here is derived from an EMBL/GenBank/DDBJ whole genome shotgun (WGS) entry which is preliminary data.</text>
</comment>
<dbReference type="SUPFAM" id="SSF46785">
    <property type="entry name" value="Winged helix' DNA-binding domain"/>
    <property type="match status" value="1"/>
</dbReference>
<evidence type="ECO:0000256" key="2">
    <source>
        <dbReference type="ARBA" id="ARBA00023125"/>
    </source>
</evidence>
<name>A0A2R5EQ03_9BACL</name>
<gene>
    <name evidence="5" type="ORF">PAT3040_03248</name>
</gene>
<dbReference type="InterPro" id="IPR036390">
    <property type="entry name" value="WH_DNA-bd_sf"/>
</dbReference>
<dbReference type="PROSITE" id="PS50995">
    <property type="entry name" value="HTH_MARR_2"/>
    <property type="match status" value="1"/>
</dbReference>
<dbReference type="PANTHER" id="PTHR42756:SF1">
    <property type="entry name" value="TRANSCRIPTIONAL REPRESSOR OF EMRAB OPERON"/>
    <property type="match status" value="1"/>
</dbReference>
<proteinExistence type="predicted"/>
<organism evidence="5 6">
    <name type="scientific">Paenibacillus agaridevorans</name>
    <dbReference type="NCBI Taxonomy" id="171404"/>
    <lineage>
        <taxon>Bacteria</taxon>
        <taxon>Bacillati</taxon>
        <taxon>Bacillota</taxon>
        <taxon>Bacilli</taxon>
        <taxon>Bacillales</taxon>
        <taxon>Paenibacillaceae</taxon>
        <taxon>Paenibacillus</taxon>
    </lineage>
</organism>
<dbReference type="GO" id="GO:0003700">
    <property type="term" value="F:DNA-binding transcription factor activity"/>
    <property type="evidence" value="ECO:0007669"/>
    <property type="project" value="InterPro"/>
</dbReference>
<evidence type="ECO:0000313" key="5">
    <source>
        <dbReference type="EMBL" id="GBG08657.1"/>
    </source>
</evidence>
<dbReference type="RefSeq" id="WP_087566436.1">
    <property type="nucleotide sequence ID" value="NZ_BDQX01000171.1"/>
</dbReference>
<dbReference type="InterPro" id="IPR000835">
    <property type="entry name" value="HTH_MarR-typ"/>
</dbReference>
<evidence type="ECO:0000256" key="3">
    <source>
        <dbReference type="ARBA" id="ARBA00023163"/>
    </source>
</evidence>
<dbReference type="InterPro" id="IPR036388">
    <property type="entry name" value="WH-like_DNA-bd_sf"/>
</dbReference>
<keyword evidence="1" id="KW-0805">Transcription regulation</keyword>
<dbReference type="Proteomes" id="UP000245202">
    <property type="component" value="Unassembled WGS sequence"/>
</dbReference>
<dbReference type="PANTHER" id="PTHR42756">
    <property type="entry name" value="TRANSCRIPTIONAL REGULATOR, MARR"/>
    <property type="match status" value="1"/>
</dbReference>
<evidence type="ECO:0000259" key="4">
    <source>
        <dbReference type="PROSITE" id="PS50995"/>
    </source>
</evidence>
<dbReference type="Gene3D" id="1.10.10.10">
    <property type="entry name" value="Winged helix-like DNA-binding domain superfamily/Winged helix DNA-binding domain"/>
    <property type="match status" value="1"/>
</dbReference>
<accession>A0A2R5EQ03</accession>
<dbReference type="SMART" id="SM00347">
    <property type="entry name" value="HTH_MARR"/>
    <property type="match status" value="1"/>
</dbReference>
<dbReference type="Pfam" id="PF01047">
    <property type="entry name" value="MarR"/>
    <property type="match status" value="1"/>
</dbReference>
<evidence type="ECO:0000256" key="1">
    <source>
        <dbReference type="ARBA" id="ARBA00023015"/>
    </source>
</evidence>
<keyword evidence="3" id="KW-0804">Transcription</keyword>
<protein>
    <submittedName>
        <fullName evidence="5">Putative MarR family transcriptional regulator</fullName>
    </submittedName>
</protein>
<keyword evidence="6" id="KW-1185">Reference proteome</keyword>
<keyword evidence="2" id="KW-0238">DNA-binding</keyword>
<dbReference type="PRINTS" id="PR00598">
    <property type="entry name" value="HTHMARR"/>
</dbReference>
<dbReference type="AlphaFoldDB" id="A0A2R5EQ03"/>
<evidence type="ECO:0000313" key="6">
    <source>
        <dbReference type="Proteomes" id="UP000245202"/>
    </source>
</evidence>
<feature type="domain" description="HTH marR-type" evidence="4">
    <location>
        <begin position="8"/>
        <end position="143"/>
    </location>
</feature>
<reference evidence="5 6" key="1">
    <citation type="submission" date="2017-08" db="EMBL/GenBank/DDBJ databases">
        <title>Substantial Increase in Enzyme Production by Combined Drug-Resistance Mutations in Paenibacillus agaridevorans.</title>
        <authorList>
            <person name="Tanaka Y."/>
            <person name="Funane K."/>
            <person name="Hosaka T."/>
            <person name="Shiwa Y."/>
            <person name="Fujita N."/>
            <person name="Miyazaki T."/>
            <person name="Yoshikawa H."/>
            <person name="Murakami K."/>
            <person name="Kasahara K."/>
            <person name="Inaoka T."/>
            <person name="Hiraga Y."/>
            <person name="Ochi K."/>
        </authorList>
    </citation>
    <scope>NUCLEOTIDE SEQUENCE [LARGE SCALE GENOMIC DNA]</scope>
    <source>
        <strain evidence="5 6">T-3040</strain>
    </source>
</reference>
<dbReference type="GO" id="GO:0003677">
    <property type="term" value="F:DNA binding"/>
    <property type="evidence" value="ECO:0007669"/>
    <property type="project" value="UniProtKB-KW"/>
</dbReference>